<keyword evidence="8" id="KW-0808">Transferase</keyword>
<evidence type="ECO:0000256" key="4">
    <source>
        <dbReference type="ARBA" id="ARBA00048740"/>
    </source>
</evidence>
<evidence type="ECO:0000256" key="2">
    <source>
        <dbReference type="ARBA" id="ARBA00025783"/>
    </source>
</evidence>
<comment type="catalytic activity">
    <reaction evidence="4">
        <text>a 5'-end (N(7)-methyl 5'-triphosphoguanosine)-ribonucleoside in snoRNA + S-adenosyl-L-methionine = a 5'-end (N(2),N(7)-dimethyl 5'-triphosphoguanosine)-ribonucleoside in snoRNA + S-adenosyl-L-homocysteine + H(+)</text>
        <dbReference type="Rhea" id="RHEA:78475"/>
        <dbReference type="Rhea" id="RHEA-COMP:19086"/>
        <dbReference type="Rhea" id="RHEA-COMP:19088"/>
        <dbReference type="ChEBI" id="CHEBI:15378"/>
        <dbReference type="ChEBI" id="CHEBI:57856"/>
        <dbReference type="ChEBI" id="CHEBI:59789"/>
        <dbReference type="ChEBI" id="CHEBI:156461"/>
        <dbReference type="ChEBI" id="CHEBI:172880"/>
    </reaction>
    <physiologicalReaction direction="left-to-right" evidence="4">
        <dbReference type="Rhea" id="RHEA:78476"/>
    </physiologicalReaction>
</comment>
<name>A0A5E4NM15_9HEMI</name>
<comment type="catalytic activity">
    <reaction evidence="5">
        <text>a 5'-end (N(2),N(7)-dimethyl 5'-triphosphoguanosine)-ribonucleoside in snRNA + S-adenosyl-L-methionine = a 5'-end (N(2),N(2),N(7)-trimethyl 5'-triphosphoguanosine)-ribonucleoside in snRNA + S-adenosyl-L-homocysteine + H(+)</text>
        <dbReference type="Rhea" id="RHEA:78479"/>
        <dbReference type="Rhea" id="RHEA-COMP:19087"/>
        <dbReference type="Rhea" id="RHEA-COMP:19089"/>
        <dbReference type="ChEBI" id="CHEBI:15378"/>
        <dbReference type="ChEBI" id="CHEBI:57856"/>
        <dbReference type="ChEBI" id="CHEBI:59789"/>
        <dbReference type="ChEBI" id="CHEBI:167623"/>
        <dbReference type="ChEBI" id="CHEBI:172880"/>
    </reaction>
    <physiologicalReaction direction="left-to-right" evidence="5">
        <dbReference type="Rhea" id="RHEA:78480"/>
    </physiologicalReaction>
</comment>
<accession>A0A5E4NM15</accession>
<dbReference type="CDD" id="cd02440">
    <property type="entry name" value="AdoMet_MTases"/>
    <property type="match status" value="1"/>
</dbReference>
<dbReference type="OrthoDB" id="6619622at2759"/>
<dbReference type="PANTHER" id="PTHR14741">
    <property type="entry name" value="S-ADENOSYLMETHIONINE-DEPENDENT METHYLTRANSFERASE RELATED"/>
    <property type="match status" value="1"/>
</dbReference>
<evidence type="ECO:0000313" key="9">
    <source>
        <dbReference type="Proteomes" id="UP000325440"/>
    </source>
</evidence>
<dbReference type="InterPro" id="IPR019012">
    <property type="entry name" value="RNA_cap_Gua-N2-MeTrfase"/>
</dbReference>
<reference evidence="8 9" key="1">
    <citation type="submission" date="2019-08" db="EMBL/GenBank/DDBJ databases">
        <authorList>
            <person name="Alioto T."/>
            <person name="Alioto T."/>
            <person name="Gomez Garrido J."/>
        </authorList>
    </citation>
    <scope>NUCLEOTIDE SEQUENCE [LARGE SCALE GENOMIC DNA]</scope>
</reference>
<dbReference type="GO" id="GO:0071164">
    <property type="term" value="F:RNA cap trimethylguanosine synthase activity"/>
    <property type="evidence" value="ECO:0007669"/>
    <property type="project" value="TreeGrafter"/>
</dbReference>
<dbReference type="InterPro" id="IPR029063">
    <property type="entry name" value="SAM-dependent_MTases_sf"/>
</dbReference>
<dbReference type="Pfam" id="PF09445">
    <property type="entry name" value="Methyltransf_15"/>
    <property type="match status" value="1"/>
</dbReference>
<dbReference type="Proteomes" id="UP000325440">
    <property type="component" value="Unassembled WGS sequence"/>
</dbReference>
<comment type="catalytic activity">
    <reaction evidence="3">
        <text>a 5'-end (N(2),N(7)-dimethyl 5'-triphosphoguanosine)-ribonucleoside in snoRNA + S-adenosyl-L-methionine = a 5'-end (N(2),N(2),N(7)-trimethyl 5'-triphosphoguanosine)-ribonucleoside in snoRNA + S-adenosyl-L-homocysteine + H(+)</text>
        <dbReference type="Rhea" id="RHEA:78507"/>
        <dbReference type="Rhea" id="RHEA-COMP:19088"/>
        <dbReference type="Rhea" id="RHEA-COMP:19090"/>
        <dbReference type="ChEBI" id="CHEBI:15378"/>
        <dbReference type="ChEBI" id="CHEBI:57856"/>
        <dbReference type="ChEBI" id="CHEBI:59789"/>
        <dbReference type="ChEBI" id="CHEBI:167623"/>
        <dbReference type="ChEBI" id="CHEBI:172880"/>
    </reaction>
    <physiologicalReaction direction="left-to-right" evidence="3">
        <dbReference type="Rhea" id="RHEA:78508"/>
    </physiologicalReaction>
</comment>
<gene>
    <name evidence="8" type="ORF">CINCED_3A025902</name>
</gene>
<dbReference type="PANTHER" id="PTHR14741:SF32">
    <property type="entry name" value="TRIMETHYLGUANOSINE SYNTHASE"/>
    <property type="match status" value="1"/>
</dbReference>
<evidence type="ECO:0000256" key="3">
    <source>
        <dbReference type="ARBA" id="ARBA00047418"/>
    </source>
</evidence>
<evidence type="ECO:0000256" key="7">
    <source>
        <dbReference type="ARBA" id="ARBA00049790"/>
    </source>
</evidence>
<proteinExistence type="inferred from homology"/>
<comment type="catalytic activity">
    <reaction evidence="6">
        <text>a 5'-end (N(7)-methyl 5'-triphosphoguanosine)-ribonucleoside in snRNA + S-adenosyl-L-methionine = a 5'-end (N(2),N(7)-dimethyl 5'-triphosphoguanosine)-ribonucleoside in snRNA + S-adenosyl-L-homocysteine + H(+)</text>
        <dbReference type="Rhea" id="RHEA:78471"/>
        <dbReference type="Rhea" id="RHEA-COMP:19085"/>
        <dbReference type="Rhea" id="RHEA-COMP:19087"/>
        <dbReference type="ChEBI" id="CHEBI:15378"/>
        <dbReference type="ChEBI" id="CHEBI:57856"/>
        <dbReference type="ChEBI" id="CHEBI:59789"/>
        <dbReference type="ChEBI" id="CHEBI:156461"/>
        <dbReference type="ChEBI" id="CHEBI:172880"/>
    </reaction>
    <physiologicalReaction direction="left-to-right" evidence="6">
        <dbReference type="Rhea" id="RHEA:78472"/>
    </physiologicalReaction>
</comment>
<protein>
    <recommendedName>
        <fullName evidence="1">Trimethylguanosine synthase</fullName>
    </recommendedName>
    <alternativeName>
        <fullName evidence="7">Cap-specific guanine-N(2) methyltransferase</fullName>
    </alternativeName>
</protein>
<dbReference type="EMBL" id="CABPRJ010002377">
    <property type="protein sequence ID" value="VVC44277.1"/>
    <property type="molecule type" value="Genomic_DNA"/>
</dbReference>
<comment type="similarity">
    <text evidence="2">Belongs to the methyltransferase superfamily. Trimethylguanosine synthase family.</text>
</comment>
<dbReference type="AlphaFoldDB" id="A0A5E4NM15"/>
<evidence type="ECO:0000313" key="8">
    <source>
        <dbReference type="EMBL" id="VVC44277.1"/>
    </source>
</evidence>
<evidence type="ECO:0000256" key="6">
    <source>
        <dbReference type="ARBA" id="ARBA00049075"/>
    </source>
</evidence>
<dbReference type="GO" id="GO:0005634">
    <property type="term" value="C:nucleus"/>
    <property type="evidence" value="ECO:0007669"/>
    <property type="project" value="TreeGrafter"/>
</dbReference>
<evidence type="ECO:0000256" key="5">
    <source>
        <dbReference type="ARBA" id="ARBA00048763"/>
    </source>
</evidence>
<dbReference type="Gene3D" id="3.40.50.150">
    <property type="entry name" value="Vaccinia Virus protein VP39"/>
    <property type="match status" value="1"/>
</dbReference>
<evidence type="ECO:0000256" key="1">
    <source>
        <dbReference type="ARBA" id="ARBA00018517"/>
    </source>
</evidence>
<organism evidence="8 9">
    <name type="scientific">Cinara cedri</name>
    <dbReference type="NCBI Taxonomy" id="506608"/>
    <lineage>
        <taxon>Eukaryota</taxon>
        <taxon>Metazoa</taxon>
        <taxon>Ecdysozoa</taxon>
        <taxon>Arthropoda</taxon>
        <taxon>Hexapoda</taxon>
        <taxon>Insecta</taxon>
        <taxon>Pterygota</taxon>
        <taxon>Neoptera</taxon>
        <taxon>Paraneoptera</taxon>
        <taxon>Hemiptera</taxon>
        <taxon>Sternorrhyncha</taxon>
        <taxon>Aphidomorpha</taxon>
        <taxon>Aphidoidea</taxon>
        <taxon>Aphididae</taxon>
        <taxon>Lachninae</taxon>
        <taxon>Cinara</taxon>
    </lineage>
</organism>
<sequence length="425" mass="48566">MALSYFSLSTEKLVEVFYEPKNCNEHNGVTVLCSRFTANYRQFDASNPLSIIENSNNISDEYGNSSDDEIDIIHLSKHILSTTIIEHDANIKKQYETESQKMNAVLEDIGLIIDGVSKFFTFKSQPSYMMFHKHNITSYSPDRNASSITTENSIDSSGSIKYNTERKWCTSTPMSSPNHKYKSIDEYRKYFNSMVMKHDRLKEKNSYLLNHNRKKINLKYWSKRHMLFSKFDLGILLDDESFYSVCPEVLSYHIAKRCQNHVVLDPFCGAGGNIIQLAFMCDLVIAIDIDPTKILFAKHNAEIYGVAEKIEFIVGDFFSLASKLKADVVFMSPPWGGPEYSINESFSIALMCNNFNCGGYDIFNLTKSIASNIAFHVPKTTNIFECLWLAINFGKVEIQQNIINGRLNSITAFYGEFTDITDDEY</sequence>
<dbReference type="SUPFAM" id="SSF53335">
    <property type="entry name" value="S-adenosyl-L-methionine-dependent methyltransferases"/>
    <property type="match status" value="1"/>
</dbReference>
<keyword evidence="8" id="KW-0489">Methyltransferase</keyword>
<keyword evidence="9" id="KW-1185">Reference proteome</keyword>